<dbReference type="Gene3D" id="1.10.3720.10">
    <property type="entry name" value="MetI-like"/>
    <property type="match status" value="1"/>
</dbReference>
<evidence type="ECO:0000313" key="9">
    <source>
        <dbReference type="EMBL" id="CDZ24712.1"/>
    </source>
</evidence>
<gene>
    <name evidence="9" type="ORF">CCDG5_1603</name>
</gene>
<evidence type="ECO:0000256" key="2">
    <source>
        <dbReference type="ARBA" id="ARBA00022448"/>
    </source>
</evidence>
<feature type="transmembrane region" description="Helical" evidence="7">
    <location>
        <begin position="73"/>
        <end position="94"/>
    </location>
</feature>
<reference evidence="10" key="1">
    <citation type="submission" date="2014-07" db="EMBL/GenBank/DDBJ databases">
        <authorList>
            <person name="Wibberg D."/>
        </authorList>
    </citation>
    <scope>NUCLEOTIDE SEQUENCE [LARGE SCALE GENOMIC DNA]</scope>
    <source>
        <strain evidence="10">DG5</strain>
    </source>
</reference>
<dbReference type="InterPro" id="IPR051393">
    <property type="entry name" value="ABC_transporter_permease"/>
</dbReference>
<dbReference type="HOGENOM" id="CLU_016047_0_0_9"/>
<keyword evidence="10" id="KW-1185">Reference proteome</keyword>
<protein>
    <submittedName>
        <fullName evidence="9">ABC transporter</fullName>
    </submittedName>
</protein>
<organism evidence="9 10">
    <name type="scientific">[Clostridium] cellulosi</name>
    <dbReference type="NCBI Taxonomy" id="29343"/>
    <lineage>
        <taxon>Bacteria</taxon>
        <taxon>Bacillati</taxon>
        <taxon>Bacillota</taxon>
        <taxon>Clostridia</taxon>
        <taxon>Eubacteriales</taxon>
        <taxon>Oscillospiraceae</taxon>
        <taxon>Oscillospiraceae incertae sedis</taxon>
    </lineage>
</organism>
<evidence type="ECO:0000256" key="7">
    <source>
        <dbReference type="RuleBase" id="RU363032"/>
    </source>
</evidence>
<evidence type="ECO:0000256" key="5">
    <source>
        <dbReference type="ARBA" id="ARBA00022989"/>
    </source>
</evidence>
<evidence type="ECO:0000259" key="8">
    <source>
        <dbReference type="PROSITE" id="PS50928"/>
    </source>
</evidence>
<dbReference type="AlphaFoldDB" id="A0A078KQA7"/>
<comment type="subcellular location">
    <subcellularLocation>
        <location evidence="1 7">Cell membrane</location>
        <topology evidence="1 7">Multi-pass membrane protein</topology>
    </subcellularLocation>
</comment>
<dbReference type="InterPro" id="IPR000515">
    <property type="entry name" value="MetI-like"/>
</dbReference>
<keyword evidence="3" id="KW-1003">Cell membrane</keyword>
<dbReference type="KEGG" id="ccel:CCDG5_1603"/>
<evidence type="ECO:0000313" key="10">
    <source>
        <dbReference type="Proteomes" id="UP000032431"/>
    </source>
</evidence>
<sequence>MNSVFSNKKAICIFMIPTMLIFVVIVFVPILISSYYSLLDWNGVGAGKFIGLQNYVEMFTSPRALNSIKNSCLFALVSIFIQLPISLFLALILANGVKGEGFYRTVYFIPVLISTVVIAQLWSKIYNADYGLLNQLLKAIGLGSLAQDWLGQTETALGASFVPTLWQYVGYHMLLMYASAKSISKDVIEAARIDGATSTRIAFSIMIPLMKPMLKVCLIFSLIGSFKVFDLVYVLTKGGPFFTTEVPSTLMYTTIFDTYRYGYGSAISVFIIVECLVFTLLINKFFKTED</sequence>
<dbReference type="Pfam" id="PF00528">
    <property type="entry name" value="BPD_transp_1"/>
    <property type="match status" value="1"/>
</dbReference>
<comment type="similarity">
    <text evidence="7">Belongs to the binding-protein-dependent transport system permease family.</text>
</comment>
<dbReference type="GO" id="GO:0055085">
    <property type="term" value="P:transmembrane transport"/>
    <property type="evidence" value="ECO:0007669"/>
    <property type="project" value="InterPro"/>
</dbReference>
<evidence type="ECO:0000256" key="1">
    <source>
        <dbReference type="ARBA" id="ARBA00004651"/>
    </source>
</evidence>
<dbReference type="Proteomes" id="UP000032431">
    <property type="component" value="Chromosome I"/>
</dbReference>
<name>A0A078KQA7_9FIRM</name>
<dbReference type="OrthoDB" id="367897at2"/>
<dbReference type="PANTHER" id="PTHR30193:SF37">
    <property type="entry name" value="INNER MEMBRANE ABC TRANSPORTER PERMEASE PROTEIN YCJO"/>
    <property type="match status" value="1"/>
</dbReference>
<evidence type="ECO:0000256" key="4">
    <source>
        <dbReference type="ARBA" id="ARBA00022692"/>
    </source>
</evidence>
<keyword evidence="4 7" id="KW-0812">Transmembrane</keyword>
<feature type="transmembrane region" description="Helical" evidence="7">
    <location>
        <begin position="261"/>
        <end position="282"/>
    </location>
</feature>
<dbReference type="STRING" id="29343.CCDG5_1603"/>
<feature type="transmembrane region" description="Helical" evidence="7">
    <location>
        <begin position="106"/>
        <end position="123"/>
    </location>
</feature>
<accession>A0A078KQA7</accession>
<feature type="transmembrane region" description="Helical" evidence="7">
    <location>
        <begin position="156"/>
        <end position="175"/>
    </location>
</feature>
<evidence type="ECO:0000256" key="6">
    <source>
        <dbReference type="ARBA" id="ARBA00023136"/>
    </source>
</evidence>
<evidence type="ECO:0000256" key="3">
    <source>
        <dbReference type="ARBA" id="ARBA00022475"/>
    </source>
</evidence>
<dbReference type="CDD" id="cd06261">
    <property type="entry name" value="TM_PBP2"/>
    <property type="match status" value="1"/>
</dbReference>
<keyword evidence="5 7" id="KW-1133">Transmembrane helix</keyword>
<proteinExistence type="inferred from homology"/>
<feature type="domain" description="ABC transmembrane type-1" evidence="8">
    <location>
        <begin position="68"/>
        <end position="282"/>
    </location>
</feature>
<keyword evidence="6 7" id="KW-0472">Membrane</keyword>
<dbReference type="PATRIC" id="fig|29343.3.peg.1688"/>
<dbReference type="InterPro" id="IPR035906">
    <property type="entry name" value="MetI-like_sf"/>
</dbReference>
<dbReference type="PROSITE" id="PS50928">
    <property type="entry name" value="ABC_TM1"/>
    <property type="match status" value="1"/>
</dbReference>
<dbReference type="EMBL" id="LM995447">
    <property type="protein sequence ID" value="CDZ24712.1"/>
    <property type="molecule type" value="Genomic_DNA"/>
</dbReference>
<keyword evidence="2 7" id="KW-0813">Transport</keyword>
<dbReference type="GO" id="GO:0005886">
    <property type="term" value="C:plasma membrane"/>
    <property type="evidence" value="ECO:0007669"/>
    <property type="project" value="UniProtKB-SubCell"/>
</dbReference>
<dbReference type="PANTHER" id="PTHR30193">
    <property type="entry name" value="ABC TRANSPORTER PERMEASE PROTEIN"/>
    <property type="match status" value="1"/>
</dbReference>
<feature type="transmembrane region" description="Helical" evidence="7">
    <location>
        <begin position="12"/>
        <end position="32"/>
    </location>
</feature>
<dbReference type="SUPFAM" id="SSF161098">
    <property type="entry name" value="MetI-like"/>
    <property type="match status" value="1"/>
</dbReference>